<gene>
    <name evidence="5" type="ORF">CC117_02260</name>
</gene>
<evidence type="ECO:0000256" key="2">
    <source>
        <dbReference type="ARBA" id="ARBA00023210"/>
    </source>
</evidence>
<comment type="function">
    <text evidence="4">Cell division protein that is part of the divisome complex and is recruited early to the Z-ring. Probably stimulates Z-ring formation, perhaps through the cross-linking of FtsZ protofilaments. Its function overlaps with FtsA.</text>
</comment>
<dbReference type="AlphaFoldDB" id="A0A1S1RJR0"/>
<dbReference type="PANTHER" id="PTHR35798">
    <property type="entry name" value="CELL DIVISION PROTEIN SEPF"/>
    <property type="match status" value="1"/>
</dbReference>
<dbReference type="Pfam" id="PF04472">
    <property type="entry name" value="SepF"/>
    <property type="match status" value="1"/>
</dbReference>
<evidence type="ECO:0008006" key="7">
    <source>
        <dbReference type="Google" id="ProtNLM"/>
    </source>
</evidence>
<sequence>MTNPNEPNEPNEPDTIMVETLSDCSRIVETIRDKGPVIMDLRAIEAADAQRVRDYVIGAAFALRAEASTLGVGVYLVAGQDLPAEQEQQLRHRYSS</sequence>
<accession>A0A1S1RJR0</accession>
<evidence type="ECO:0000313" key="6">
    <source>
        <dbReference type="Proteomes" id="UP000179627"/>
    </source>
</evidence>
<dbReference type="InterPro" id="IPR038594">
    <property type="entry name" value="SepF-like_sf"/>
</dbReference>
<dbReference type="RefSeq" id="WP_071081995.1">
    <property type="nucleotide sequence ID" value="NZ_MBLM01000002.1"/>
</dbReference>
<evidence type="ECO:0000256" key="3">
    <source>
        <dbReference type="ARBA" id="ARBA00023306"/>
    </source>
</evidence>
<dbReference type="Proteomes" id="UP000179627">
    <property type="component" value="Unassembled WGS sequence"/>
</dbReference>
<dbReference type="Gene3D" id="3.30.110.150">
    <property type="entry name" value="SepF-like protein"/>
    <property type="match status" value="1"/>
</dbReference>
<name>A0A1S1RJR0_9ACTN</name>
<evidence type="ECO:0000256" key="1">
    <source>
        <dbReference type="ARBA" id="ARBA00022618"/>
    </source>
</evidence>
<protein>
    <recommendedName>
        <fullName evidence="7">Cell division protein SepF</fullName>
    </recommendedName>
</protein>
<dbReference type="InterPro" id="IPR007561">
    <property type="entry name" value="Cell_div_SepF/SepF-rel"/>
</dbReference>
<dbReference type="GO" id="GO:0000917">
    <property type="term" value="P:division septum assembly"/>
    <property type="evidence" value="ECO:0007669"/>
    <property type="project" value="UniProtKB-KW"/>
</dbReference>
<organism evidence="5 6">
    <name type="scientific">Parafrankia colletiae</name>
    <dbReference type="NCBI Taxonomy" id="573497"/>
    <lineage>
        <taxon>Bacteria</taxon>
        <taxon>Bacillati</taxon>
        <taxon>Actinomycetota</taxon>
        <taxon>Actinomycetes</taxon>
        <taxon>Frankiales</taxon>
        <taxon>Frankiaceae</taxon>
        <taxon>Parafrankia</taxon>
    </lineage>
</organism>
<dbReference type="InterPro" id="IPR023052">
    <property type="entry name" value="Cell_div_SepF"/>
</dbReference>
<proteinExistence type="predicted"/>
<evidence type="ECO:0000256" key="4">
    <source>
        <dbReference type="ARBA" id="ARBA00044936"/>
    </source>
</evidence>
<keyword evidence="2" id="KW-0717">Septation</keyword>
<dbReference type="EMBL" id="MBLM01000002">
    <property type="protein sequence ID" value="OHV46460.1"/>
    <property type="molecule type" value="Genomic_DNA"/>
</dbReference>
<comment type="caution">
    <text evidence="5">The sequence shown here is derived from an EMBL/GenBank/DDBJ whole genome shotgun (WGS) entry which is preliminary data.</text>
</comment>
<reference evidence="6" key="1">
    <citation type="submission" date="2016-07" db="EMBL/GenBank/DDBJ databases">
        <title>Sequence Frankia sp. strain CcI1.17.</title>
        <authorList>
            <person name="Ghodhbane-Gtari F."/>
            <person name="Swanson E."/>
            <person name="Gueddou A."/>
            <person name="Morris K."/>
            <person name="Hezbri K."/>
            <person name="Ktari A."/>
            <person name="Nouioui I."/>
            <person name="Abebe-Akele F."/>
            <person name="Simpson S."/>
            <person name="Thomas K."/>
            <person name="Gtari M."/>
            <person name="Tisa L.S."/>
            <person name="Hurst S."/>
        </authorList>
    </citation>
    <scope>NUCLEOTIDE SEQUENCE [LARGE SCALE GENOMIC DNA]</scope>
    <source>
        <strain evidence="6">Cc1.17</strain>
    </source>
</reference>
<evidence type="ECO:0000313" key="5">
    <source>
        <dbReference type="EMBL" id="OHV46460.1"/>
    </source>
</evidence>
<keyword evidence="3" id="KW-0131">Cell cycle</keyword>
<keyword evidence="6" id="KW-1185">Reference proteome</keyword>
<keyword evidence="1" id="KW-0132">Cell division</keyword>
<dbReference type="PANTHER" id="PTHR35798:SF1">
    <property type="entry name" value="CELL DIVISION PROTEIN SEPF"/>
    <property type="match status" value="1"/>
</dbReference>